<name>A0A395LID9_9SPHN</name>
<accession>A0A395LID9</accession>
<feature type="region of interest" description="Disordered" evidence="1">
    <location>
        <begin position="1"/>
        <end position="40"/>
    </location>
</feature>
<keyword evidence="2" id="KW-0812">Transmembrane</keyword>
<sequence>MKRRHSSRSDRGASAQVVREPTQKPFFGPESPKLDPPERPNIKPWRSVAKAISWRAVGTIDTLILSYLLITYLGPMFGAPVAQADALETASYIAITEVATKLVLYFLHERAWSLTGWGIVFRKDRHRETIRRTSIKTGLWRLIASLDTFALAWFFTGSAATAASIGGLEIFTKLVLYFFHERVWARLPFGLADQRAESTA</sequence>
<dbReference type="AlphaFoldDB" id="A0A395LID9"/>
<feature type="transmembrane region" description="Helical" evidence="2">
    <location>
        <begin position="52"/>
        <end position="70"/>
    </location>
</feature>
<organism evidence="4 5">
    <name type="scientific">Alteriqipengyuania lutimaris</name>
    <dbReference type="NCBI Taxonomy" id="1538146"/>
    <lineage>
        <taxon>Bacteria</taxon>
        <taxon>Pseudomonadati</taxon>
        <taxon>Pseudomonadota</taxon>
        <taxon>Alphaproteobacteria</taxon>
        <taxon>Sphingomonadales</taxon>
        <taxon>Erythrobacteraceae</taxon>
        <taxon>Alteriqipengyuania</taxon>
    </lineage>
</organism>
<dbReference type="EMBL" id="QRBB01000001">
    <property type="protein sequence ID" value="RDS76451.1"/>
    <property type="molecule type" value="Genomic_DNA"/>
</dbReference>
<dbReference type="OrthoDB" id="197461at2"/>
<keyword evidence="2" id="KW-0472">Membrane</keyword>
<reference evidence="4 5" key="1">
    <citation type="submission" date="2018-07" db="EMBL/GenBank/DDBJ databases">
        <title>Erythrobacter nanhaiensis sp. nov., a novel member of the genus Erythrobacter isolated from the South China Sea.</title>
        <authorList>
            <person name="Chen X."/>
            <person name="Liu J."/>
        </authorList>
    </citation>
    <scope>NUCLEOTIDE SEQUENCE [LARGE SCALE GENOMIC DNA]</scope>
    <source>
        <strain evidence="4 5">S-5</strain>
    </source>
</reference>
<feature type="domain" description="DUF2061" evidence="3">
    <location>
        <begin position="48"/>
        <end position="113"/>
    </location>
</feature>
<keyword evidence="2" id="KW-1133">Transmembrane helix</keyword>
<gene>
    <name evidence="4" type="ORF">DL238_01725</name>
</gene>
<dbReference type="Pfam" id="PF09834">
    <property type="entry name" value="DUF2061"/>
    <property type="match status" value="2"/>
</dbReference>
<evidence type="ECO:0000313" key="5">
    <source>
        <dbReference type="Proteomes" id="UP000254101"/>
    </source>
</evidence>
<dbReference type="RefSeq" id="WP_115490682.1">
    <property type="nucleotide sequence ID" value="NZ_JACHWW010000001.1"/>
</dbReference>
<evidence type="ECO:0000256" key="1">
    <source>
        <dbReference type="SAM" id="MobiDB-lite"/>
    </source>
</evidence>
<evidence type="ECO:0000313" key="4">
    <source>
        <dbReference type="EMBL" id="RDS76451.1"/>
    </source>
</evidence>
<dbReference type="Proteomes" id="UP000254101">
    <property type="component" value="Unassembled WGS sequence"/>
</dbReference>
<evidence type="ECO:0000256" key="2">
    <source>
        <dbReference type="SAM" id="Phobius"/>
    </source>
</evidence>
<comment type="caution">
    <text evidence="4">The sequence shown here is derived from an EMBL/GenBank/DDBJ whole genome shotgun (WGS) entry which is preliminary data.</text>
</comment>
<dbReference type="InterPro" id="IPR018638">
    <property type="entry name" value="DUF2061_membrane"/>
</dbReference>
<protein>
    <submittedName>
        <fullName evidence="4">DUF2061 domain-containing protein</fullName>
    </submittedName>
</protein>
<keyword evidence="5" id="KW-1185">Reference proteome</keyword>
<feature type="domain" description="DUF2061" evidence="3">
    <location>
        <begin position="135"/>
        <end position="185"/>
    </location>
</feature>
<evidence type="ECO:0000259" key="3">
    <source>
        <dbReference type="Pfam" id="PF09834"/>
    </source>
</evidence>
<proteinExistence type="predicted"/>